<dbReference type="KEGG" id="hor:Hore_11430"/>
<feature type="compositionally biased region" description="Low complexity" evidence="1">
    <location>
        <begin position="1"/>
        <end position="19"/>
    </location>
</feature>
<dbReference type="AlphaFoldDB" id="B8CX76"/>
<dbReference type="HOGENOM" id="CLU_2058096_0_0_9"/>
<gene>
    <name evidence="2" type="ordered locus">Hore_11430</name>
</gene>
<keyword evidence="3" id="KW-1185">Reference proteome</keyword>
<evidence type="ECO:0000313" key="2">
    <source>
        <dbReference type="EMBL" id="ACL69895.1"/>
    </source>
</evidence>
<feature type="region of interest" description="Disordered" evidence="1">
    <location>
        <begin position="1"/>
        <end position="55"/>
    </location>
</feature>
<sequence>MKGGAKLENSNQNDKNNNINKEEQRKKNNNEENNKSFSDSIQEYSNEKISEEVTSNDNAKDKIYNFLINALNQANVVNTSNSSFSQINSLIILIDPYQIEKINFGKNIILTLKLTTIKS</sequence>
<dbReference type="STRING" id="373903.Hore_11430"/>
<protein>
    <submittedName>
        <fullName evidence="2">Protein serine/threonine kinase</fullName>
    </submittedName>
</protein>
<keyword evidence="2" id="KW-0808">Transferase</keyword>
<organism evidence="2 3">
    <name type="scientific">Halothermothrix orenii (strain H 168 / OCM 544 / DSM 9562)</name>
    <dbReference type="NCBI Taxonomy" id="373903"/>
    <lineage>
        <taxon>Bacteria</taxon>
        <taxon>Bacillati</taxon>
        <taxon>Bacillota</taxon>
        <taxon>Clostridia</taxon>
        <taxon>Halanaerobiales</taxon>
        <taxon>Halothermotrichaceae</taxon>
        <taxon>Halothermothrix</taxon>
    </lineage>
</organism>
<name>B8CX76_HALOH</name>
<evidence type="ECO:0000256" key="1">
    <source>
        <dbReference type="SAM" id="MobiDB-lite"/>
    </source>
</evidence>
<proteinExistence type="predicted"/>
<feature type="compositionally biased region" description="Basic and acidic residues" evidence="1">
    <location>
        <begin position="20"/>
        <end position="34"/>
    </location>
</feature>
<accession>B8CX76</accession>
<dbReference type="Proteomes" id="UP000000719">
    <property type="component" value="Chromosome"/>
</dbReference>
<dbReference type="GO" id="GO:0016301">
    <property type="term" value="F:kinase activity"/>
    <property type="evidence" value="ECO:0007669"/>
    <property type="project" value="UniProtKB-KW"/>
</dbReference>
<keyword evidence="2" id="KW-0418">Kinase</keyword>
<dbReference type="EMBL" id="CP001098">
    <property type="protein sequence ID" value="ACL69895.1"/>
    <property type="molecule type" value="Genomic_DNA"/>
</dbReference>
<evidence type="ECO:0000313" key="3">
    <source>
        <dbReference type="Proteomes" id="UP000000719"/>
    </source>
</evidence>
<reference evidence="2 3" key="1">
    <citation type="journal article" date="2009" name="PLoS ONE">
        <title>Genome analysis of the anaerobic thermohalophilic bacterium Halothermothrix orenii.</title>
        <authorList>
            <person name="Mavromatis K."/>
            <person name="Ivanova N."/>
            <person name="Anderson I."/>
            <person name="Lykidis A."/>
            <person name="Hooper S.D."/>
            <person name="Sun H."/>
            <person name="Kunin V."/>
            <person name="Lapidus A."/>
            <person name="Hugenholtz P."/>
            <person name="Patel B."/>
            <person name="Kyrpides N.C."/>
        </authorList>
    </citation>
    <scope>NUCLEOTIDE SEQUENCE [LARGE SCALE GENOMIC DNA]</scope>
    <source>
        <strain evidence="3">H 168 / OCM 544 / DSM 9562</strain>
    </source>
</reference>